<feature type="repeat" description="WD" evidence="3">
    <location>
        <begin position="13"/>
        <end position="54"/>
    </location>
</feature>
<comment type="caution">
    <text evidence="5">The sequence shown here is derived from an EMBL/GenBank/DDBJ whole genome shotgun (WGS) entry which is preliminary data.</text>
</comment>
<feature type="repeat" description="WD" evidence="3">
    <location>
        <begin position="150"/>
        <end position="191"/>
    </location>
</feature>
<reference evidence="6" key="1">
    <citation type="journal article" date="2019" name="Nat. Commun.">
        <title>Expansion of phycobilisome linker gene families in mesophilic red algae.</title>
        <authorList>
            <person name="Lee J."/>
            <person name="Kim D."/>
            <person name="Bhattacharya D."/>
            <person name="Yoon H.S."/>
        </authorList>
    </citation>
    <scope>NUCLEOTIDE SEQUENCE [LARGE SCALE GENOMIC DNA]</scope>
    <source>
        <strain evidence="6">CCMP 1328</strain>
    </source>
</reference>
<dbReference type="SMART" id="SM00320">
    <property type="entry name" value="WD40"/>
    <property type="match status" value="7"/>
</dbReference>
<evidence type="ECO:0000256" key="3">
    <source>
        <dbReference type="PROSITE-ProRule" id="PRU00221"/>
    </source>
</evidence>
<accession>A0A5J4YMQ2</accession>
<feature type="repeat" description="WD" evidence="3">
    <location>
        <begin position="192"/>
        <end position="233"/>
    </location>
</feature>
<dbReference type="PANTHER" id="PTHR19848:SF8">
    <property type="entry name" value="F-BOX AND WD REPEAT DOMAIN CONTAINING 7"/>
    <property type="match status" value="1"/>
</dbReference>
<dbReference type="InterPro" id="IPR001680">
    <property type="entry name" value="WD40_rpt"/>
</dbReference>
<feature type="repeat" description="WD" evidence="3">
    <location>
        <begin position="276"/>
        <end position="310"/>
    </location>
</feature>
<organism evidence="5 6">
    <name type="scientific">Porphyridium purpureum</name>
    <name type="common">Red alga</name>
    <name type="synonym">Porphyridium cruentum</name>
    <dbReference type="NCBI Taxonomy" id="35688"/>
    <lineage>
        <taxon>Eukaryota</taxon>
        <taxon>Rhodophyta</taxon>
        <taxon>Bangiophyceae</taxon>
        <taxon>Porphyridiales</taxon>
        <taxon>Porphyridiaceae</taxon>
        <taxon>Porphyridium</taxon>
    </lineage>
</organism>
<evidence type="ECO:0000313" key="6">
    <source>
        <dbReference type="Proteomes" id="UP000324585"/>
    </source>
</evidence>
<dbReference type="InterPro" id="IPR020472">
    <property type="entry name" value="WD40_PAC1"/>
</dbReference>
<dbReference type="OrthoDB" id="10264588at2759"/>
<dbReference type="Gene3D" id="2.130.10.10">
    <property type="entry name" value="YVTN repeat-like/Quinoprotein amine dehydrogenase"/>
    <property type="match status" value="3"/>
</dbReference>
<dbReference type="AlphaFoldDB" id="A0A5J4YMQ2"/>
<dbReference type="PANTHER" id="PTHR19848">
    <property type="entry name" value="WD40 REPEAT PROTEIN"/>
    <property type="match status" value="1"/>
</dbReference>
<feature type="repeat" description="WD" evidence="3">
    <location>
        <begin position="234"/>
        <end position="275"/>
    </location>
</feature>
<feature type="repeat" description="WD" evidence="3">
    <location>
        <begin position="55"/>
        <end position="96"/>
    </location>
</feature>
<evidence type="ECO:0000313" key="5">
    <source>
        <dbReference type="EMBL" id="KAA8491687.1"/>
    </source>
</evidence>
<feature type="repeat" description="WD" evidence="3">
    <location>
        <begin position="108"/>
        <end position="149"/>
    </location>
</feature>
<gene>
    <name evidence="5" type="ORF">FVE85_9734</name>
</gene>
<keyword evidence="6" id="KW-1185">Reference proteome</keyword>
<dbReference type="EMBL" id="VRMN01000012">
    <property type="protein sequence ID" value="KAA8491687.1"/>
    <property type="molecule type" value="Genomic_DNA"/>
</dbReference>
<feature type="region of interest" description="Disordered" evidence="4">
    <location>
        <begin position="316"/>
        <end position="335"/>
    </location>
</feature>
<sequence>MDAIPKQNDALTLPGHSDWVSGVDFAPDGRHLASCSDDGTIKLWDPRKGHCMRTLRGHKCLVLTIQHSPDGELLASGSNDHTIRLWNVRTGMCEHATPPYSSRSEKGKQGHKAGVASVSFSKDGNYLAAGDRMWTIRVWNPRTGEYVRTMVGHVGWISSVDYSPDGRYILAGCHDATIGLWEPISGDCVHAFKRHTSLVFSVKFSPCGKYVVSGSHDKRVNLWSMETGEIVRSMVGHRKAVRAVAFSPRGEYIASGSYDHTIRLWETRSGNCVRVLEGHTAYVHCLAFSPDGKTLASGSYDETVKLWDISDLNDSDPGDGSDIAGIRDTEPNRGPASRFFDQVSGLGDSDKLVGADARPMTETSKFLAQPSSVWQPKAFNTKILALGARTSRISAHLGAFKTLCRSRLAGRSVMGVATNLLSFLPAVQTRLSLASSGRLLRPAVESLETQPARAMSSTLWKPHSEQNVSVAWHYLGATHQRISPCRHSSALTAAAAAAGGAAGAIHKPHALRTPCPKCRITYTCRITIEYCITLSCGILVECVIA</sequence>
<keyword evidence="2" id="KW-0677">Repeat</keyword>
<evidence type="ECO:0000256" key="2">
    <source>
        <dbReference type="ARBA" id="ARBA00022737"/>
    </source>
</evidence>
<protein>
    <submittedName>
        <fullName evidence="5">Putative WD repeat-containing protein</fullName>
    </submittedName>
</protein>
<dbReference type="PROSITE" id="PS50082">
    <property type="entry name" value="WD_REPEATS_2"/>
    <property type="match status" value="7"/>
</dbReference>
<dbReference type="Pfam" id="PF00400">
    <property type="entry name" value="WD40"/>
    <property type="match status" value="7"/>
</dbReference>
<evidence type="ECO:0000256" key="4">
    <source>
        <dbReference type="SAM" id="MobiDB-lite"/>
    </source>
</evidence>
<evidence type="ECO:0000256" key="1">
    <source>
        <dbReference type="ARBA" id="ARBA00022574"/>
    </source>
</evidence>
<dbReference type="InterPro" id="IPR015943">
    <property type="entry name" value="WD40/YVTN_repeat-like_dom_sf"/>
</dbReference>
<dbReference type="InterPro" id="IPR019775">
    <property type="entry name" value="WD40_repeat_CS"/>
</dbReference>
<proteinExistence type="predicted"/>
<dbReference type="PROSITE" id="PS00678">
    <property type="entry name" value="WD_REPEATS_1"/>
    <property type="match status" value="3"/>
</dbReference>
<dbReference type="CDD" id="cd00200">
    <property type="entry name" value="WD40"/>
    <property type="match status" value="1"/>
</dbReference>
<dbReference type="Proteomes" id="UP000324585">
    <property type="component" value="Unassembled WGS sequence"/>
</dbReference>
<dbReference type="SUPFAM" id="SSF82171">
    <property type="entry name" value="DPP6 N-terminal domain-like"/>
    <property type="match status" value="1"/>
</dbReference>
<name>A0A5J4YMQ2_PORPP</name>
<dbReference type="PRINTS" id="PR00320">
    <property type="entry name" value="GPROTEINBRPT"/>
</dbReference>
<keyword evidence="1 3" id="KW-0853">WD repeat</keyword>
<dbReference type="PROSITE" id="PS50294">
    <property type="entry name" value="WD_REPEATS_REGION"/>
    <property type="match status" value="7"/>
</dbReference>